<dbReference type="Proteomes" id="UP000276417">
    <property type="component" value="Chromosome 1"/>
</dbReference>
<protein>
    <submittedName>
        <fullName evidence="2">Uncharacterized protein</fullName>
    </submittedName>
</protein>
<proteinExistence type="predicted"/>
<reference evidence="2 3" key="1">
    <citation type="submission" date="2018-11" db="EMBL/GenBank/DDBJ databases">
        <title>Deinococcus shelandsis sp. nov., isolated from South Shetland Islands soil of Antarctica.</title>
        <authorList>
            <person name="Tian J."/>
        </authorList>
    </citation>
    <scope>NUCLEOTIDE SEQUENCE [LARGE SCALE GENOMIC DNA]</scope>
    <source>
        <strain evidence="2 3">S14-83T</strain>
    </source>
</reference>
<keyword evidence="1" id="KW-1133">Transmembrane helix</keyword>
<dbReference type="OrthoDB" id="68550at2"/>
<name>A0A3G8YPD9_9DEIO</name>
<gene>
    <name evidence="2" type="ORF">EHF33_10015</name>
</gene>
<dbReference type="EMBL" id="CP034183">
    <property type="protein sequence ID" value="AZI43036.1"/>
    <property type="molecule type" value="Genomic_DNA"/>
</dbReference>
<dbReference type="KEGG" id="dph:EHF33_10015"/>
<feature type="transmembrane region" description="Helical" evidence="1">
    <location>
        <begin position="33"/>
        <end position="55"/>
    </location>
</feature>
<evidence type="ECO:0000313" key="3">
    <source>
        <dbReference type="Proteomes" id="UP000276417"/>
    </source>
</evidence>
<evidence type="ECO:0000313" key="2">
    <source>
        <dbReference type="EMBL" id="AZI43036.1"/>
    </source>
</evidence>
<evidence type="ECO:0000256" key="1">
    <source>
        <dbReference type="SAM" id="Phobius"/>
    </source>
</evidence>
<dbReference type="RefSeq" id="WP_124870790.1">
    <property type="nucleotide sequence ID" value="NZ_CP034183.1"/>
</dbReference>
<keyword evidence="1" id="KW-0812">Transmembrane</keyword>
<dbReference type="AlphaFoldDB" id="A0A3G8YPD9"/>
<sequence>MNYAASLATVVILAFFFPLLVRLASGYGVSRSLSASTLAVVLTFVVATSLIRFQVTRFRVSSTKLDEARAQAALHPNQARAYFVGGEHLATLLLRMGRRREAADVIDRYAQLGGAKESEIVTLREALAKAERRQRKEG</sequence>
<accession>A0A3G8YPD9</accession>
<organism evidence="2 3">
    <name type="scientific">Deinococcus psychrotolerans</name>
    <dbReference type="NCBI Taxonomy" id="2489213"/>
    <lineage>
        <taxon>Bacteria</taxon>
        <taxon>Thermotogati</taxon>
        <taxon>Deinococcota</taxon>
        <taxon>Deinococci</taxon>
        <taxon>Deinococcales</taxon>
        <taxon>Deinococcaceae</taxon>
        <taxon>Deinococcus</taxon>
    </lineage>
</organism>
<keyword evidence="3" id="KW-1185">Reference proteome</keyword>
<keyword evidence="1" id="KW-0472">Membrane</keyword>